<keyword evidence="3" id="KW-1185">Reference proteome</keyword>
<sequence length="167" mass="17289">MIESRSPTASTAETSPPSEGSTISAPGAPANTTVGTMGNLIPNPLSISAALGAMTVAPSANPNTGTPSAVSAPADIPARTTTDQATERYPEASTWAALAKEDVENALKRLAMAAKDEHENDPTKSVQQYYSESLSKIIKDAEIEFDVGCMDSAGETERNGQDSDNST</sequence>
<dbReference type="Proteomes" id="UP001305779">
    <property type="component" value="Unassembled WGS sequence"/>
</dbReference>
<feature type="region of interest" description="Disordered" evidence="1">
    <location>
        <begin position="57"/>
        <end position="90"/>
    </location>
</feature>
<evidence type="ECO:0000313" key="3">
    <source>
        <dbReference type="Proteomes" id="UP001305779"/>
    </source>
</evidence>
<name>A0ABR0EAW9_ZASCE</name>
<feature type="region of interest" description="Disordered" evidence="1">
    <location>
        <begin position="1"/>
        <end position="42"/>
    </location>
</feature>
<proteinExistence type="predicted"/>
<comment type="caution">
    <text evidence="2">The sequence shown here is derived from an EMBL/GenBank/DDBJ whole genome shotgun (WGS) entry which is preliminary data.</text>
</comment>
<feature type="compositionally biased region" description="Polar residues" evidence="1">
    <location>
        <begin position="1"/>
        <end position="36"/>
    </location>
</feature>
<dbReference type="EMBL" id="JAXOVC010000008">
    <property type="protein sequence ID" value="KAK4498268.1"/>
    <property type="molecule type" value="Genomic_DNA"/>
</dbReference>
<evidence type="ECO:0000313" key="2">
    <source>
        <dbReference type="EMBL" id="KAK4498268.1"/>
    </source>
</evidence>
<evidence type="ECO:0000256" key="1">
    <source>
        <dbReference type="SAM" id="MobiDB-lite"/>
    </source>
</evidence>
<accession>A0ABR0EAW9</accession>
<protein>
    <submittedName>
        <fullName evidence="2">Uncharacterized protein</fullName>
    </submittedName>
</protein>
<organism evidence="2 3">
    <name type="scientific">Zasmidium cellare</name>
    <name type="common">Wine cellar mold</name>
    <name type="synonym">Racodium cellare</name>
    <dbReference type="NCBI Taxonomy" id="395010"/>
    <lineage>
        <taxon>Eukaryota</taxon>
        <taxon>Fungi</taxon>
        <taxon>Dikarya</taxon>
        <taxon>Ascomycota</taxon>
        <taxon>Pezizomycotina</taxon>
        <taxon>Dothideomycetes</taxon>
        <taxon>Dothideomycetidae</taxon>
        <taxon>Mycosphaerellales</taxon>
        <taxon>Mycosphaerellaceae</taxon>
        <taxon>Zasmidium</taxon>
    </lineage>
</organism>
<reference evidence="2 3" key="1">
    <citation type="journal article" date="2023" name="G3 (Bethesda)">
        <title>A chromosome-level genome assembly of Zasmidium syzygii isolated from banana leaves.</title>
        <authorList>
            <person name="van Westerhoven A.C."/>
            <person name="Mehrabi R."/>
            <person name="Talebi R."/>
            <person name="Steentjes M.B.F."/>
            <person name="Corcolon B."/>
            <person name="Chong P.A."/>
            <person name="Kema G.H.J."/>
            <person name="Seidl M.F."/>
        </authorList>
    </citation>
    <scope>NUCLEOTIDE SEQUENCE [LARGE SCALE GENOMIC DNA]</scope>
    <source>
        <strain evidence="2 3">P124</strain>
    </source>
</reference>
<feature type="compositionally biased region" description="Polar residues" evidence="1">
    <location>
        <begin position="58"/>
        <end position="69"/>
    </location>
</feature>
<gene>
    <name evidence="2" type="ORF">PRZ48_010926</name>
</gene>